<keyword evidence="3" id="KW-1185">Reference proteome</keyword>
<evidence type="ECO:0000313" key="3">
    <source>
        <dbReference type="Proteomes" id="UP000607653"/>
    </source>
</evidence>
<sequence length="96" mass="10984">MMMCDIMNLPFDQLSWFVLAQWLKTCHYFAAIGFHMGRIVEHVVLLVHMFWKAGLGGSLLVFGQSLRDVCFRIEVVEAKLTKDTEKLEALMAECAC</sequence>
<gene>
    <name evidence="1" type="ORF">HUJ06_030762</name>
    <name evidence="2" type="ORF">HUJ06_030763</name>
</gene>
<reference evidence="2 3" key="1">
    <citation type="journal article" date="2020" name="Mol. Biol. Evol.">
        <title>Distinct Expression and Methylation Patterns for Genes with Different Fates following a Single Whole-Genome Duplication in Flowering Plants.</title>
        <authorList>
            <person name="Shi T."/>
            <person name="Rahmani R.S."/>
            <person name="Gugger P.F."/>
            <person name="Wang M."/>
            <person name="Li H."/>
            <person name="Zhang Y."/>
            <person name="Li Z."/>
            <person name="Wang Q."/>
            <person name="Van de Peer Y."/>
            <person name="Marchal K."/>
            <person name="Chen J."/>
        </authorList>
    </citation>
    <scope>NUCLEOTIDE SEQUENCE [LARGE SCALE GENOMIC DNA]</scope>
    <source>
        <tissue evidence="2">Leaf</tissue>
    </source>
</reference>
<evidence type="ECO:0000313" key="2">
    <source>
        <dbReference type="EMBL" id="DAD29295.1"/>
    </source>
</evidence>
<organism evidence="2 3">
    <name type="scientific">Nelumbo nucifera</name>
    <name type="common">Sacred lotus</name>
    <dbReference type="NCBI Taxonomy" id="4432"/>
    <lineage>
        <taxon>Eukaryota</taxon>
        <taxon>Viridiplantae</taxon>
        <taxon>Streptophyta</taxon>
        <taxon>Embryophyta</taxon>
        <taxon>Tracheophyta</taxon>
        <taxon>Spermatophyta</taxon>
        <taxon>Magnoliopsida</taxon>
        <taxon>Proteales</taxon>
        <taxon>Nelumbonaceae</taxon>
        <taxon>Nelumbo</taxon>
    </lineage>
</organism>
<dbReference type="AlphaFoldDB" id="A0A822YEA0"/>
<proteinExistence type="predicted"/>
<dbReference type="EMBL" id="DUZY01000002">
    <property type="protein sequence ID" value="DAD29295.1"/>
    <property type="molecule type" value="Genomic_DNA"/>
</dbReference>
<dbReference type="EMBL" id="DUZY01000002">
    <property type="protein sequence ID" value="DAD29294.1"/>
    <property type="molecule type" value="Genomic_DNA"/>
</dbReference>
<dbReference type="Proteomes" id="UP000607653">
    <property type="component" value="Unassembled WGS sequence"/>
</dbReference>
<evidence type="ECO:0000313" key="1">
    <source>
        <dbReference type="EMBL" id="DAD29294.1"/>
    </source>
</evidence>
<protein>
    <submittedName>
        <fullName evidence="2">Uncharacterized protein</fullName>
    </submittedName>
</protein>
<accession>A0A822YEA0</accession>
<name>A0A822YEA0_NELNU</name>
<comment type="caution">
    <text evidence="2">The sequence shown here is derived from an EMBL/GenBank/DDBJ whole genome shotgun (WGS) entry which is preliminary data.</text>
</comment>